<sequence>MVEILPMSSKLEDISEREIFEVVFSYKATPPDANTTYTIKEFKISEYRPNKGVTVEETKISGEYRDSFSLGADSLKYITKDRIKKSAGSFDDLPDPTTADLYYFNAPTRLQEVYTYKVTLTYIQSVSESSGGSGEGNSGGSNSREGAGETNPPPVVTEHTIEKVYTQTVFGNWDVWSKQLRDYVRRSEG</sequence>
<dbReference type="Proteomes" id="UP000259557">
    <property type="component" value="Segment"/>
</dbReference>
<name>A0A345BRV1_9CAUD</name>
<evidence type="ECO:0000256" key="1">
    <source>
        <dbReference type="SAM" id="MobiDB-lite"/>
    </source>
</evidence>
<dbReference type="EMBL" id="MH560358">
    <property type="protein sequence ID" value="AXF53172.1"/>
    <property type="molecule type" value="Genomic_DNA"/>
</dbReference>
<feature type="region of interest" description="Disordered" evidence="1">
    <location>
        <begin position="127"/>
        <end position="158"/>
    </location>
</feature>
<dbReference type="GeneID" id="65114821"/>
<keyword evidence="3" id="KW-1185">Reference proteome</keyword>
<evidence type="ECO:0000313" key="2">
    <source>
        <dbReference type="EMBL" id="AXF53172.1"/>
    </source>
</evidence>
<evidence type="ECO:0000313" key="3">
    <source>
        <dbReference type="Proteomes" id="UP000259557"/>
    </source>
</evidence>
<reference evidence="2 3" key="1">
    <citation type="submission" date="2018-07" db="EMBL/GenBank/DDBJ databases">
        <title>Characterization of a Novel Bacteriophage Infecting Escherichia coli O157:H7 for a Biocontrol Agent.</title>
        <authorList>
            <person name="Lee C."/>
            <person name="Choi I.Y."/>
            <person name="Park D.H."/>
            <person name="Park M.-K."/>
        </authorList>
    </citation>
    <scope>NUCLEOTIDE SEQUENCE [LARGE SCALE GENOMIC DNA]</scope>
</reference>
<organism evidence="2 3">
    <name type="scientific">Escherichia virus KFS-EC</name>
    <dbReference type="NCBI Taxonomy" id="2250214"/>
    <lineage>
        <taxon>Viruses</taxon>
        <taxon>Duplodnaviria</taxon>
        <taxon>Heunggongvirae</taxon>
        <taxon>Uroviricota</taxon>
        <taxon>Caudoviricetes</taxon>
        <taxon>Pantevenvirales</taxon>
        <taxon>Straboviridae</taxon>
        <taxon>Krischvirus</taxon>
        <taxon>Krischvirus kfsec</taxon>
    </lineage>
</organism>
<dbReference type="KEGG" id="vg:65114821"/>
<proteinExistence type="predicted"/>
<dbReference type="RefSeq" id="YP_010097158.1">
    <property type="nucleotide sequence ID" value="NC_055757.1"/>
</dbReference>
<accession>A0A345BRV1</accession>
<protein>
    <submittedName>
        <fullName evidence="2">Uncharacterized protein</fullName>
    </submittedName>
</protein>
<feature type="compositionally biased region" description="Low complexity" evidence="1">
    <location>
        <begin position="140"/>
        <end position="149"/>
    </location>
</feature>